<name>A0A1K1QSF6_9BACT</name>
<dbReference type="SUPFAM" id="SSF51004">
    <property type="entry name" value="C-terminal (heme d1) domain of cytochrome cd1-nitrite reductase"/>
    <property type="match status" value="1"/>
</dbReference>
<dbReference type="RefSeq" id="WP_072361657.1">
    <property type="nucleotide sequence ID" value="NZ_CBHWAX010000308.1"/>
</dbReference>
<dbReference type="AlphaFoldDB" id="A0A1K1QSF6"/>
<dbReference type="Proteomes" id="UP000183788">
    <property type="component" value="Unassembled WGS sequence"/>
</dbReference>
<protein>
    <recommendedName>
        <fullName evidence="5">LVIVD repeat-containing protein</fullName>
    </recommendedName>
</protein>
<sequence length="178" mass="19722">MPTRLLLCTLFGGLLLVNACRSDHDWDTNSTPYEPVYNADPSTKHVRFLPPRSTVNGGNLYTSGDYVLEEEKDSGLHVISYQDAVHPKKLAFISVPGFRAAAIKGDYLYVSNYDDLVTIRLNGFGNMQEAGRISQAWHLNDYPPFTGVLFVCADSTKGTIVAWKLSEDLSGTSAKCRR</sequence>
<reference evidence="2 4" key="2">
    <citation type="submission" date="2023-11" db="EMBL/GenBank/DDBJ databases">
        <title>MicrobeMod: A computational toolkit for identifying prokaryotic methylation and restriction-modification with nanopore sequencing.</title>
        <authorList>
            <person name="Crits-Christoph A."/>
            <person name="Kang S.C."/>
            <person name="Lee H."/>
            <person name="Ostrov N."/>
        </authorList>
    </citation>
    <scope>NUCLEOTIDE SEQUENCE [LARGE SCALE GENOMIC DNA]</scope>
    <source>
        <strain evidence="2 4">ATCC 23090</strain>
    </source>
</reference>
<dbReference type="EMBL" id="CP140154">
    <property type="protein sequence ID" value="WQG92554.1"/>
    <property type="molecule type" value="Genomic_DNA"/>
</dbReference>
<proteinExistence type="predicted"/>
<evidence type="ECO:0008006" key="5">
    <source>
        <dbReference type="Google" id="ProtNLM"/>
    </source>
</evidence>
<evidence type="ECO:0000313" key="4">
    <source>
        <dbReference type="Proteomes" id="UP001326715"/>
    </source>
</evidence>
<gene>
    <name evidence="1" type="ORF">SAMN05661012_03010</name>
    <name evidence="2" type="ORF">SR876_13640</name>
</gene>
<dbReference type="Proteomes" id="UP001326715">
    <property type="component" value="Chromosome"/>
</dbReference>
<accession>A0A1K1QSF6</accession>
<dbReference type="OrthoDB" id="853480at2"/>
<keyword evidence="4" id="KW-1185">Reference proteome</keyword>
<dbReference type="STRING" id="1004.SAMN05661012_03010"/>
<organism evidence="1 3">
    <name type="scientific">Chitinophaga sancti</name>
    <dbReference type="NCBI Taxonomy" id="1004"/>
    <lineage>
        <taxon>Bacteria</taxon>
        <taxon>Pseudomonadati</taxon>
        <taxon>Bacteroidota</taxon>
        <taxon>Chitinophagia</taxon>
        <taxon>Chitinophagales</taxon>
        <taxon>Chitinophagaceae</taxon>
        <taxon>Chitinophaga</taxon>
    </lineage>
</organism>
<evidence type="ECO:0000313" key="1">
    <source>
        <dbReference type="EMBL" id="SFW62855.1"/>
    </source>
</evidence>
<evidence type="ECO:0000313" key="2">
    <source>
        <dbReference type="EMBL" id="WQG92554.1"/>
    </source>
</evidence>
<reference evidence="1 3" key="1">
    <citation type="submission" date="2016-11" db="EMBL/GenBank/DDBJ databases">
        <authorList>
            <person name="Jaros S."/>
            <person name="Januszkiewicz K."/>
            <person name="Wedrychowicz H."/>
        </authorList>
    </citation>
    <scope>NUCLEOTIDE SEQUENCE [LARGE SCALE GENOMIC DNA]</scope>
    <source>
        <strain evidence="1 3">DSM 784</strain>
    </source>
</reference>
<dbReference type="EMBL" id="FPIZ01000009">
    <property type="protein sequence ID" value="SFW62855.1"/>
    <property type="molecule type" value="Genomic_DNA"/>
</dbReference>
<evidence type="ECO:0000313" key="3">
    <source>
        <dbReference type="Proteomes" id="UP000183788"/>
    </source>
</evidence>
<dbReference type="InterPro" id="IPR011048">
    <property type="entry name" value="Haem_d1_sf"/>
</dbReference>